<comment type="caution">
    <text evidence="1">The sequence shown here is derived from an EMBL/GenBank/DDBJ whole genome shotgun (WGS) entry which is preliminary data.</text>
</comment>
<dbReference type="Proteomes" id="UP000218238">
    <property type="component" value="Unassembled WGS sequence"/>
</dbReference>
<dbReference type="OrthoDB" id="489202at2"/>
<evidence type="ECO:0000313" key="2">
    <source>
        <dbReference type="Proteomes" id="UP000218238"/>
    </source>
</evidence>
<dbReference type="AlphaFoldDB" id="A0A2A2TMW7"/>
<evidence type="ECO:0000313" key="1">
    <source>
        <dbReference type="EMBL" id="PAX59425.1"/>
    </source>
</evidence>
<sequence length="100" mass="10849">MINGLNGLSVNKDQQKTVKLDFKKIIEACDNLSADEKAQLLKHLLGNDTGLSLVVGGSQVNANTVYQINLADREQVGDILKAIANRIEGEAVRKNDSQTD</sequence>
<proteinExistence type="predicted"/>
<accession>A0A2A2TMW7</accession>
<name>A0A2A2TMW7_9CYAN</name>
<reference evidence="1 2" key="1">
    <citation type="submission" date="2017-08" db="EMBL/GenBank/DDBJ databases">
        <title>Draft genome sequence of filamentous cyanobacterium Calothrix elsteri CCALA 953.</title>
        <authorList>
            <person name="Gagunashvili A.N."/>
            <person name="Elster J."/>
            <person name="Andresson O.S."/>
        </authorList>
    </citation>
    <scope>NUCLEOTIDE SEQUENCE [LARGE SCALE GENOMIC DNA]</scope>
    <source>
        <strain evidence="1 2">CCALA 953</strain>
    </source>
</reference>
<dbReference type="RefSeq" id="WP_095721008.1">
    <property type="nucleotide sequence ID" value="NZ_NTFS01000051.1"/>
</dbReference>
<gene>
    <name evidence="1" type="ORF">CK510_06975</name>
</gene>
<organism evidence="1 2">
    <name type="scientific">Brunnivagina elsteri CCALA 953</name>
    <dbReference type="NCBI Taxonomy" id="987040"/>
    <lineage>
        <taxon>Bacteria</taxon>
        <taxon>Bacillati</taxon>
        <taxon>Cyanobacteriota</taxon>
        <taxon>Cyanophyceae</taxon>
        <taxon>Nostocales</taxon>
        <taxon>Calotrichaceae</taxon>
        <taxon>Brunnivagina</taxon>
    </lineage>
</organism>
<protein>
    <submittedName>
        <fullName evidence="1">Uncharacterized protein</fullName>
    </submittedName>
</protein>
<keyword evidence="2" id="KW-1185">Reference proteome</keyword>
<dbReference type="EMBL" id="NTFS01000051">
    <property type="protein sequence ID" value="PAX59425.1"/>
    <property type="molecule type" value="Genomic_DNA"/>
</dbReference>